<protein>
    <submittedName>
        <fullName evidence="1">Uncharacterized protein</fullName>
    </submittedName>
</protein>
<evidence type="ECO:0000313" key="2">
    <source>
        <dbReference type="Proteomes" id="UP000054893"/>
    </source>
</evidence>
<dbReference type="EMBL" id="FCOC02000001">
    <property type="protein sequence ID" value="SAL12677.1"/>
    <property type="molecule type" value="Genomic_DNA"/>
</dbReference>
<dbReference type="OrthoDB" id="9135755at2"/>
<dbReference type="Proteomes" id="UP000054893">
    <property type="component" value="Unassembled WGS sequence"/>
</dbReference>
<proteinExistence type="predicted"/>
<evidence type="ECO:0000313" key="1">
    <source>
        <dbReference type="EMBL" id="SAL12677.1"/>
    </source>
</evidence>
<organism evidence="1 2">
    <name type="scientific">Caballeronia sordidicola</name>
    <name type="common">Burkholderia sordidicola</name>
    <dbReference type="NCBI Taxonomy" id="196367"/>
    <lineage>
        <taxon>Bacteria</taxon>
        <taxon>Pseudomonadati</taxon>
        <taxon>Pseudomonadota</taxon>
        <taxon>Betaproteobacteria</taxon>
        <taxon>Burkholderiales</taxon>
        <taxon>Burkholderiaceae</taxon>
        <taxon>Caballeronia</taxon>
    </lineage>
</organism>
<accession>A0A158EYQ2</accession>
<sequence length="56" mass="6377">MNNPTATAFRNLVLAADETLHLLCRLRGITIDDLSEDALEAFFFEALDDEFWMGSR</sequence>
<name>A0A158EYQ2_CABSO</name>
<gene>
    <name evidence="1" type="ORF">AWB64_00541</name>
</gene>
<reference evidence="1 2" key="1">
    <citation type="submission" date="2016-01" db="EMBL/GenBank/DDBJ databases">
        <authorList>
            <person name="Oliw E.H."/>
        </authorList>
    </citation>
    <scope>NUCLEOTIDE SEQUENCE [LARGE SCALE GENOMIC DNA]</scope>
    <source>
        <strain evidence="1">LMG 22029</strain>
    </source>
</reference>
<dbReference type="AlphaFoldDB" id="A0A158EYQ2"/>
<dbReference type="RefSeq" id="WP_157766571.1">
    <property type="nucleotide sequence ID" value="NZ_FCOC02000001.1"/>
</dbReference>